<dbReference type="Proteomes" id="UP000199513">
    <property type="component" value="Unassembled WGS sequence"/>
</dbReference>
<feature type="signal peptide" evidence="1">
    <location>
        <begin position="1"/>
        <end position="22"/>
    </location>
</feature>
<dbReference type="CDD" id="cd00118">
    <property type="entry name" value="LysM"/>
    <property type="match status" value="2"/>
</dbReference>
<dbReference type="InterPro" id="IPR036908">
    <property type="entry name" value="RlpA-like_sf"/>
</dbReference>
<evidence type="ECO:0000313" key="4">
    <source>
        <dbReference type="Proteomes" id="UP000199513"/>
    </source>
</evidence>
<feature type="domain" description="LysM" evidence="2">
    <location>
        <begin position="109"/>
        <end position="152"/>
    </location>
</feature>
<feature type="chain" id="PRO_5011555167" evidence="1">
    <location>
        <begin position="23"/>
        <end position="260"/>
    </location>
</feature>
<proteinExistence type="predicted"/>
<feature type="domain" description="LysM" evidence="2">
    <location>
        <begin position="37"/>
        <end position="82"/>
    </location>
</feature>
<dbReference type="Gene3D" id="2.40.40.10">
    <property type="entry name" value="RlpA-like domain"/>
    <property type="match status" value="1"/>
</dbReference>
<reference evidence="3 4" key="1">
    <citation type="submission" date="2016-10" db="EMBL/GenBank/DDBJ databases">
        <authorList>
            <person name="de Groot N.N."/>
        </authorList>
    </citation>
    <scope>NUCLEOTIDE SEQUENCE [LARGE SCALE GENOMIC DNA]</scope>
    <source>
        <strain>GEY</strain>
        <strain evidence="4">DSM 9560</strain>
    </source>
</reference>
<dbReference type="Gene3D" id="3.10.350.10">
    <property type="entry name" value="LysM domain"/>
    <property type="match status" value="2"/>
</dbReference>
<dbReference type="PROSITE" id="PS51782">
    <property type="entry name" value="LYSM"/>
    <property type="match status" value="2"/>
</dbReference>
<dbReference type="AlphaFoldDB" id="A0A1I2KE44"/>
<evidence type="ECO:0000313" key="3">
    <source>
        <dbReference type="EMBL" id="SFF65322.1"/>
    </source>
</evidence>
<dbReference type="InterPro" id="IPR036779">
    <property type="entry name" value="LysM_dom_sf"/>
</dbReference>
<dbReference type="OrthoDB" id="2149800at2"/>
<gene>
    <name evidence="3" type="ORF">SAMN04488541_11191</name>
</gene>
<accession>A0A1I2KE44</accession>
<dbReference type="SMART" id="SM00257">
    <property type="entry name" value="LysM"/>
    <property type="match status" value="2"/>
</dbReference>
<dbReference type="Pfam" id="PF01476">
    <property type="entry name" value="LysM"/>
    <property type="match status" value="2"/>
</dbReference>
<protein>
    <submittedName>
        <fullName evidence="3">LysM domain-containing protein</fullName>
    </submittedName>
</protein>
<name>A0A1I2KE44_9BACT</name>
<keyword evidence="4" id="KW-1185">Reference proteome</keyword>
<sequence length="260" mass="29225">MAKKLFFNILAFLFCFTSHSKAFDSLGIVKKEDKFFIIHKVSPRETLIGLAKRYQVKVEELRKHNEALAKKDQINVGQVLYIPTKEVPAPPKANLTEKNAQKKNNRKPKYHIVKENESLYKIAFMHNVHIDSVKKWNQLADNQIKINDRLMVGYAFASTTEEPAIPKSGANIVQESGMGAMISGTKTDLKLALHRKLPVGSYVRVFNESSGTSVTVKIIGKIPNIDADQKVIIKLSQSACKSLGVVNERFPVTLSYEKVK</sequence>
<dbReference type="PANTHER" id="PTHR33734">
    <property type="entry name" value="LYSM DOMAIN-CONTAINING GPI-ANCHORED PROTEIN 2"/>
    <property type="match status" value="1"/>
</dbReference>
<dbReference type="EMBL" id="FONY01000119">
    <property type="protein sequence ID" value="SFF65322.1"/>
    <property type="molecule type" value="Genomic_DNA"/>
</dbReference>
<dbReference type="RefSeq" id="WP_091549662.1">
    <property type="nucleotide sequence ID" value="NZ_FONY01000119.1"/>
</dbReference>
<keyword evidence="1" id="KW-0732">Signal</keyword>
<dbReference type="GO" id="GO:0008932">
    <property type="term" value="F:lytic endotransglycosylase activity"/>
    <property type="evidence" value="ECO:0007669"/>
    <property type="project" value="TreeGrafter"/>
</dbReference>
<dbReference type="SUPFAM" id="SSF54106">
    <property type="entry name" value="LysM domain"/>
    <property type="match status" value="2"/>
</dbReference>
<evidence type="ECO:0000259" key="2">
    <source>
        <dbReference type="PROSITE" id="PS51782"/>
    </source>
</evidence>
<evidence type="ECO:0000256" key="1">
    <source>
        <dbReference type="SAM" id="SignalP"/>
    </source>
</evidence>
<dbReference type="InterPro" id="IPR018392">
    <property type="entry name" value="LysM"/>
</dbReference>
<organism evidence="3 4">
    <name type="scientific">Thermoflexibacter ruber</name>
    <dbReference type="NCBI Taxonomy" id="1003"/>
    <lineage>
        <taxon>Bacteria</taxon>
        <taxon>Pseudomonadati</taxon>
        <taxon>Bacteroidota</taxon>
        <taxon>Cytophagia</taxon>
        <taxon>Cytophagales</taxon>
        <taxon>Thermoflexibacteraceae</taxon>
        <taxon>Thermoflexibacter</taxon>
    </lineage>
</organism>
<dbReference type="PANTHER" id="PTHR33734:SF22">
    <property type="entry name" value="MEMBRANE-BOUND LYTIC MUREIN TRANSGLYCOSYLASE D"/>
    <property type="match status" value="1"/>
</dbReference>
<dbReference type="STRING" id="1003.SAMN04488541_11191"/>